<evidence type="ECO:0000256" key="2">
    <source>
        <dbReference type="ARBA" id="ARBA00001971"/>
    </source>
</evidence>
<evidence type="ECO:0000313" key="14">
    <source>
        <dbReference type="EMBL" id="EKE82895.1"/>
    </source>
</evidence>
<dbReference type="SUPFAM" id="SSF46458">
    <property type="entry name" value="Globin-like"/>
    <property type="match status" value="1"/>
</dbReference>
<dbReference type="InterPro" id="IPR000160">
    <property type="entry name" value="GGDEF_dom"/>
</dbReference>
<dbReference type="NCBIfam" id="TIGR00254">
    <property type="entry name" value="GGDEF"/>
    <property type="match status" value="1"/>
</dbReference>
<dbReference type="InterPro" id="IPR050469">
    <property type="entry name" value="Diguanylate_Cyclase"/>
</dbReference>
<dbReference type="GO" id="GO:0046872">
    <property type="term" value="F:metal ion binding"/>
    <property type="evidence" value="ECO:0007669"/>
    <property type="project" value="UniProtKB-KW"/>
</dbReference>
<sequence>MLAEHLQGLEQDWSSALRQVDQAVHDAVREKVRQAAPTLAASFYREMMAQADASVFLNNDIVHQRLSSSLQHWLQDLFQARDSDEDIKALIACQVNIGEVHGRIDIPVHLVQRGGRMLKRTFSELYQAPFAEYQFFSQMVDIAIEVMSIAYHKNDQRNTRTEEAYRLFSITQNIGREKESQRAALLDWENHLLYEQAVGNASSRHLLLAQSEFGLWFRHKGIHAFEGAPECDQVLQQISQIDTQLLPRLLRSEAGHSDRLSAIFDIRAALKTTLFCLDSLFQRSEELENGKDVLTRLLNRKFLPAVMTKQLTMARQRNERFAVLAVDIDHFKSINDRYGHDNGDLVLQQFALLLANVTRSGDYTFRLGGEEFLVLLVDVDETVCMTIAEKIRQQIANEVFRLQPEQSIKVTASIGVSLYAGHPDYQYNLKCADQALYQAKQDGRDRVVMASGMMQEGEAPAV</sequence>
<dbReference type="UniPathway" id="UPA00599"/>
<keyword evidence="7" id="KW-0479">Metal-binding</keyword>
<organism evidence="14 15">
    <name type="scientific">Idiomarina xiamenensis 10-D-4</name>
    <dbReference type="NCBI Taxonomy" id="740709"/>
    <lineage>
        <taxon>Bacteria</taxon>
        <taxon>Pseudomonadati</taxon>
        <taxon>Pseudomonadota</taxon>
        <taxon>Gammaproteobacteria</taxon>
        <taxon>Alteromonadales</taxon>
        <taxon>Idiomarinaceae</taxon>
        <taxon>Idiomarina</taxon>
    </lineage>
</organism>
<evidence type="ECO:0000256" key="11">
    <source>
        <dbReference type="ARBA" id="ARBA00029839"/>
    </source>
</evidence>
<dbReference type="Gene3D" id="3.30.70.270">
    <property type="match status" value="1"/>
</dbReference>
<dbReference type="SUPFAM" id="SSF55073">
    <property type="entry name" value="Nucleotide cyclase"/>
    <property type="match status" value="1"/>
</dbReference>
<dbReference type="Gene3D" id="1.10.490.10">
    <property type="entry name" value="Globins"/>
    <property type="match status" value="1"/>
</dbReference>
<dbReference type="InterPro" id="IPR043128">
    <property type="entry name" value="Rev_trsase/Diguanyl_cyclase"/>
</dbReference>
<dbReference type="GO" id="GO:0000166">
    <property type="term" value="F:nucleotide binding"/>
    <property type="evidence" value="ECO:0007669"/>
    <property type="project" value="UniProtKB-KW"/>
</dbReference>
<dbReference type="GO" id="GO:0019825">
    <property type="term" value="F:oxygen binding"/>
    <property type="evidence" value="ECO:0007669"/>
    <property type="project" value="InterPro"/>
</dbReference>
<gene>
    <name evidence="14" type="ORF">A10D4_08649</name>
</gene>
<accession>K2KYT9</accession>
<evidence type="ECO:0000256" key="1">
    <source>
        <dbReference type="ARBA" id="ARBA00001946"/>
    </source>
</evidence>
<dbReference type="PANTHER" id="PTHR45138:SF9">
    <property type="entry name" value="DIGUANYLATE CYCLASE DGCM-RELATED"/>
    <property type="match status" value="1"/>
</dbReference>
<dbReference type="PATRIC" id="fig|740709.3.peg.1749"/>
<dbReference type="InterPro" id="IPR009050">
    <property type="entry name" value="Globin-like_sf"/>
</dbReference>
<dbReference type="FunFam" id="3.30.70.270:FF:000001">
    <property type="entry name" value="Diguanylate cyclase domain protein"/>
    <property type="match status" value="1"/>
</dbReference>
<dbReference type="GO" id="GO:0005886">
    <property type="term" value="C:plasma membrane"/>
    <property type="evidence" value="ECO:0007669"/>
    <property type="project" value="TreeGrafter"/>
</dbReference>
<dbReference type="GO" id="GO:0020037">
    <property type="term" value="F:heme binding"/>
    <property type="evidence" value="ECO:0007669"/>
    <property type="project" value="InterPro"/>
</dbReference>
<evidence type="ECO:0000256" key="3">
    <source>
        <dbReference type="ARBA" id="ARBA00012528"/>
    </source>
</evidence>
<dbReference type="CDD" id="cd14757">
    <property type="entry name" value="GS_EcDosC-like_GGDEF"/>
    <property type="match status" value="1"/>
</dbReference>
<reference evidence="14 15" key="1">
    <citation type="journal article" date="2012" name="J. Bacteriol.">
        <title>Genome Sequence of Idiomarina xiamenensis Type Strain 10-D-4.</title>
        <authorList>
            <person name="Lai Q."/>
            <person name="Wang L."/>
            <person name="Wang W."/>
            <person name="Shao Z."/>
        </authorList>
    </citation>
    <scope>NUCLEOTIDE SEQUENCE [LARGE SCALE GENOMIC DNA]</scope>
    <source>
        <strain evidence="14 15">10-D-4</strain>
    </source>
</reference>
<comment type="caution">
    <text evidence="14">The sequence shown here is derived from an EMBL/GenBank/DDBJ whole genome shotgun (WGS) entry which is preliminary data.</text>
</comment>
<dbReference type="GO" id="GO:0043709">
    <property type="term" value="P:cell adhesion involved in single-species biofilm formation"/>
    <property type="evidence" value="ECO:0007669"/>
    <property type="project" value="TreeGrafter"/>
</dbReference>
<dbReference type="InterPro" id="IPR048442">
    <property type="entry name" value="DosC_2nd"/>
</dbReference>
<keyword evidence="6" id="KW-0808">Transferase</keyword>
<dbReference type="PROSITE" id="PS50887">
    <property type="entry name" value="GGDEF"/>
    <property type="match status" value="1"/>
</dbReference>
<evidence type="ECO:0000256" key="5">
    <source>
        <dbReference type="ARBA" id="ARBA00022617"/>
    </source>
</evidence>
<comment type="cofactor">
    <cofactor evidence="1">
        <name>Mg(2+)</name>
        <dbReference type="ChEBI" id="CHEBI:18420"/>
    </cofactor>
</comment>
<evidence type="ECO:0000256" key="8">
    <source>
        <dbReference type="ARBA" id="ARBA00022741"/>
    </source>
</evidence>
<keyword evidence="15" id="KW-1185">Reference proteome</keyword>
<dbReference type="InterPro" id="IPR039435">
    <property type="entry name" value="DosC_GS"/>
</dbReference>
<dbReference type="OrthoDB" id="9812358at2"/>
<protein>
    <recommendedName>
        <fullName evidence="4">Diguanylate cyclase DosC</fullName>
        <ecNumber evidence="3">2.7.7.65</ecNumber>
    </recommendedName>
    <alternativeName>
        <fullName evidence="11">Direct oxygen-sensing cyclase</fullName>
    </alternativeName>
</protein>
<evidence type="ECO:0000313" key="15">
    <source>
        <dbReference type="Proteomes" id="UP000014115"/>
    </source>
</evidence>
<keyword evidence="8" id="KW-0547">Nucleotide-binding</keyword>
<evidence type="ECO:0000256" key="10">
    <source>
        <dbReference type="ARBA" id="ARBA00023004"/>
    </source>
</evidence>
<dbReference type="Pfam" id="PF21118">
    <property type="entry name" value="DosC_2nd"/>
    <property type="match status" value="1"/>
</dbReference>
<dbReference type="Pfam" id="PF11563">
    <property type="entry name" value="Protoglobin"/>
    <property type="match status" value="1"/>
</dbReference>
<dbReference type="Proteomes" id="UP000014115">
    <property type="component" value="Unassembled WGS sequence"/>
</dbReference>
<name>K2KYT9_9GAMM</name>
<dbReference type="EC" id="2.7.7.65" evidence="3"/>
<keyword evidence="9" id="KW-0460">Magnesium</keyword>
<dbReference type="InterPro" id="IPR044398">
    <property type="entry name" value="Globin-sensor_dom"/>
</dbReference>
<evidence type="ECO:0000256" key="12">
    <source>
        <dbReference type="ARBA" id="ARBA00034247"/>
    </source>
</evidence>
<dbReference type="InterPro" id="IPR012292">
    <property type="entry name" value="Globin/Proto"/>
</dbReference>
<dbReference type="STRING" id="740709.A10D4_08649"/>
<dbReference type="GO" id="GO:0052621">
    <property type="term" value="F:diguanylate cyclase activity"/>
    <property type="evidence" value="ECO:0007669"/>
    <property type="project" value="UniProtKB-EC"/>
</dbReference>
<evidence type="ECO:0000256" key="7">
    <source>
        <dbReference type="ARBA" id="ARBA00022723"/>
    </source>
</evidence>
<evidence type="ECO:0000256" key="9">
    <source>
        <dbReference type="ARBA" id="ARBA00022842"/>
    </source>
</evidence>
<comment type="catalytic activity">
    <reaction evidence="12">
        <text>2 GTP = 3',3'-c-di-GMP + 2 diphosphate</text>
        <dbReference type="Rhea" id="RHEA:24898"/>
        <dbReference type="ChEBI" id="CHEBI:33019"/>
        <dbReference type="ChEBI" id="CHEBI:37565"/>
        <dbReference type="ChEBI" id="CHEBI:58805"/>
        <dbReference type="EC" id="2.7.7.65"/>
    </reaction>
</comment>
<evidence type="ECO:0000259" key="13">
    <source>
        <dbReference type="PROSITE" id="PS50887"/>
    </source>
</evidence>
<comment type="cofactor">
    <cofactor evidence="2">
        <name>heme</name>
        <dbReference type="ChEBI" id="CHEBI:30413"/>
    </cofactor>
</comment>
<feature type="domain" description="GGDEF" evidence="13">
    <location>
        <begin position="319"/>
        <end position="452"/>
    </location>
</feature>
<keyword evidence="10" id="KW-0408">Iron</keyword>
<dbReference type="RefSeq" id="WP_008488982.1">
    <property type="nucleotide sequence ID" value="NZ_AMRG01000010.1"/>
</dbReference>
<dbReference type="GO" id="GO:1902201">
    <property type="term" value="P:negative regulation of bacterial-type flagellum-dependent cell motility"/>
    <property type="evidence" value="ECO:0007669"/>
    <property type="project" value="TreeGrafter"/>
</dbReference>
<keyword evidence="5" id="KW-0349">Heme</keyword>
<dbReference type="AlphaFoldDB" id="K2KYT9"/>
<dbReference type="Pfam" id="PF00990">
    <property type="entry name" value="GGDEF"/>
    <property type="match status" value="1"/>
</dbReference>
<dbReference type="eggNOG" id="COG3706">
    <property type="taxonomic scope" value="Bacteria"/>
</dbReference>
<dbReference type="PANTHER" id="PTHR45138">
    <property type="entry name" value="REGULATORY COMPONENTS OF SENSORY TRANSDUCTION SYSTEM"/>
    <property type="match status" value="1"/>
</dbReference>
<proteinExistence type="predicted"/>
<dbReference type="InterPro" id="IPR029787">
    <property type="entry name" value="Nucleotide_cyclase"/>
</dbReference>
<dbReference type="SMART" id="SM00267">
    <property type="entry name" value="GGDEF"/>
    <property type="match status" value="1"/>
</dbReference>
<dbReference type="CDD" id="cd01949">
    <property type="entry name" value="GGDEF"/>
    <property type="match status" value="1"/>
</dbReference>
<dbReference type="EMBL" id="AMRG01000010">
    <property type="protein sequence ID" value="EKE82895.1"/>
    <property type="molecule type" value="Genomic_DNA"/>
</dbReference>
<evidence type="ECO:0000256" key="4">
    <source>
        <dbReference type="ARBA" id="ARBA00015125"/>
    </source>
</evidence>
<evidence type="ECO:0000256" key="6">
    <source>
        <dbReference type="ARBA" id="ARBA00022679"/>
    </source>
</evidence>